<dbReference type="RefSeq" id="WP_073339631.1">
    <property type="nucleotide sequence ID" value="NZ_FQXM01000022.1"/>
</dbReference>
<reference evidence="1 2" key="1">
    <citation type="submission" date="2016-11" db="EMBL/GenBank/DDBJ databases">
        <authorList>
            <person name="Jaros S."/>
            <person name="Januszkiewicz K."/>
            <person name="Wedrychowicz H."/>
        </authorList>
    </citation>
    <scope>NUCLEOTIDE SEQUENCE [LARGE SCALE GENOMIC DNA]</scope>
    <source>
        <strain evidence="1 2">DSM 8605</strain>
    </source>
</reference>
<dbReference type="AlphaFoldDB" id="A0A1M5X202"/>
<dbReference type="Pfam" id="PF14056">
    <property type="entry name" value="DUF4250"/>
    <property type="match status" value="1"/>
</dbReference>
<dbReference type="STRING" id="1121316.SAMN02745207_03268"/>
<dbReference type="OrthoDB" id="6636823at2"/>
<sequence>MEGNEFLNMDAYILLSMLNMKLRDSYSSLDNLCYDLNIPKEKLELKLKEIEYLYESSSNQFKAF</sequence>
<evidence type="ECO:0000313" key="1">
    <source>
        <dbReference type="EMBL" id="SHH93514.1"/>
    </source>
</evidence>
<dbReference type="Proteomes" id="UP000184447">
    <property type="component" value="Unassembled WGS sequence"/>
</dbReference>
<organism evidence="1 2">
    <name type="scientific">Clostridium grantii DSM 8605</name>
    <dbReference type="NCBI Taxonomy" id="1121316"/>
    <lineage>
        <taxon>Bacteria</taxon>
        <taxon>Bacillati</taxon>
        <taxon>Bacillota</taxon>
        <taxon>Clostridia</taxon>
        <taxon>Eubacteriales</taxon>
        <taxon>Clostridiaceae</taxon>
        <taxon>Clostridium</taxon>
    </lineage>
</organism>
<dbReference type="InterPro" id="IPR025346">
    <property type="entry name" value="DUF4250"/>
</dbReference>
<evidence type="ECO:0000313" key="2">
    <source>
        <dbReference type="Proteomes" id="UP000184447"/>
    </source>
</evidence>
<protein>
    <recommendedName>
        <fullName evidence="3">DUF4250 domain-containing protein</fullName>
    </recommendedName>
</protein>
<keyword evidence="2" id="KW-1185">Reference proteome</keyword>
<gene>
    <name evidence="1" type="ORF">SAMN02745207_03268</name>
</gene>
<evidence type="ECO:0008006" key="3">
    <source>
        <dbReference type="Google" id="ProtNLM"/>
    </source>
</evidence>
<name>A0A1M5X202_9CLOT</name>
<accession>A0A1M5X202</accession>
<proteinExistence type="predicted"/>
<dbReference type="EMBL" id="FQXM01000022">
    <property type="protein sequence ID" value="SHH93514.1"/>
    <property type="molecule type" value="Genomic_DNA"/>
</dbReference>